<dbReference type="RefSeq" id="WP_154771547.1">
    <property type="nucleotide sequence ID" value="NZ_WLYL01000001.1"/>
</dbReference>
<accession>A0A6L6GBN6</accession>
<evidence type="ECO:0000313" key="1">
    <source>
        <dbReference type="EMBL" id="MTD09865.1"/>
    </source>
</evidence>
<dbReference type="EMBL" id="WLYL01000001">
    <property type="protein sequence ID" value="MTD09865.1"/>
    <property type="molecule type" value="Genomic_DNA"/>
</dbReference>
<organism evidence="1 2">
    <name type="scientific">Acinetobacter faecalis</name>
    <dbReference type="NCBI Taxonomy" id="2665161"/>
    <lineage>
        <taxon>Bacteria</taxon>
        <taxon>Pseudomonadati</taxon>
        <taxon>Pseudomonadota</taxon>
        <taxon>Gammaproteobacteria</taxon>
        <taxon>Moraxellales</taxon>
        <taxon>Moraxellaceae</taxon>
        <taxon>Acinetobacter</taxon>
    </lineage>
</organism>
<dbReference type="Proteomes" id="UP000473854">
    <property type="component" value="Unassembled WGS sequence"/>
</dbReference>
<name>A0A6L6GBN6_9GAMM</name>
<evidence type="ECO:0000313" key="2">
    <source>
        <dbReference type="Proteomes" id="UP000473854"/>
    </source>
</evidence>
<protein>
    <submittedName>
        <fullName evidence="1">Uncharacterized protein</fullName>
    </submittedName>
</protein>
<reference evidence="1 2" key="1">
    <citation type="submission" date="2019-11" db="EMBL/GenBank/DDBJ databases">
        <authorList>
            <person name="An D."/>
        </authorList>
    </citation>
    <scope>NUCLEOTIDE SEQUENCE [LARGE SCALE GENOMIC DNA]</scope>
    <source>
        <strain evidence="1 2">YIM 103518</strain>
    </source>
</reference>
<gene>
    <name evidence="1" type="ORF">GIX10_00140</name>
</gene>
<sequence>MDIVKKRDLMIAIETLCVRPGNATEKTISDALTGFQELIKHTTSDAIVVVYACGGGK</sequence>
<comment type="caution">
    <text evidence="1">The sequence shown here is derived from an EMBL/GenBank/DDBJ whole genome shotgun (WGS) entry which is preliminary data.</text>
</comment>
<proteinExistence type="predicted"/>
<dbReference type="AlphaFoldDB" id="A0A6L6GBN6"/>